<dbReference type="Proteomes" id="UP000070501">
    <property type="component" value="Unassembled WGS sequence"/>
</dbReference>
<reference evidence="3" key="1">
    <citation type="submission" date="2016-02" db="EMBL/GenBank/DDBJ databases">
        <title>Draft genome sequence of Microdochium bolleyi, a fungal endophyte of beachgrass.</title>
        <authorList>
            <consortium name="DOE Joint Genome Institute"/>
            <person name="David A.S."/>
            <person name="May G."/>
            <person name="Haridas S."/>
            <person name="Lim J."/>
            <person name="Wang M."/>
            <person name="Labutti K."/>
            <person name="Lipzen A."/>
            <person name="Barry K."/>
            <person name="Grigoriev I.V."/>
        </authorList>
    </citation>
    <scope>NUCLEOTIDE SEQUENCE [LARGE SCALE GENOMIC DNA]</scope>
    <source>
        <strain evidence="3">J235TASD1</strain>
    </source>
</reference>
<keyword evidence="3" id="KW-1185">Reference proteome</keyword>
<feature type="region of interest" description="Disordered" evidence="1">
    <location>
        <begin position="1"/>
        <end position="40"/>
    </location>
</feature>
<dbReference type="Pfam" id="PF20174">
    <property type="entry name" value="DUF6540"/>
    <property type="match status" value="1"/>
</dbReference>
<protein>
    <submittedName>
        <fullName evidence="2">Uncharacterized protein</fullName>
    </submittedName>
</protein>
<feature type="non-terminal residue" evidence="2">
    <location>
        <position position="204"/>
    </location>
</feature>
<dbReference type="InParanoid" id="A0A136IM21"/>
<name>A0A136IM21_9PEZI</name>
<feature type="compositionally biased region" description="Pro residues" evidence="1">
    <location>
        <begin position="1"/>
        <end position="18"/>
    </location>
</feature>
<evidence type="ECO:0000313" key="2">
    <source>
        <dbReference type="EMBL" id="KXJ85965.1"/>
    </source>
</evidence>
<accession>A0A136IM21</accession>
<dbReference type="InterPro" id="IPR046670">
    <property type="entry name" value="DUF6540"/>
</dbReference>
<organism evidence="2 3">
    <name type="scientific">Microdochium bolleyi</name>
    <dbReference type="NCBI Taxonomy" id="196109"/>
    <lineage>
        <taxon>Eukaryota</taxon>
        <taxon>Fungi</taxon>
        <taxon>Dikarya</taxon>
        <taxon>Ascomycota</taxon>
        <taxon>Pezizomycotina</taxon>
        <taxon>Sordariomycetes</taxon>
        <taxon>Xylariomycetidae</taxon>
        <taxon>Xylariales</taxon>
        <taxon>Microdochiaceae</taxon>
        <taxon>Microdochium</taxon>
    </lineage>
</organism>
<dbReference type="EMBL" id="KQ964272">
    <property type="protein sequence ID" value="KXJ85965.1"/>
    <property type="molecule type" value="Genomic_DNA"/>
</dbReference>
<sequence length="204" mass="22424">MGLERPPSPPAPPPPPAPSLLTHLSAKPTPVSQPEPPTLGEAPPGAYLLELLIYNGYPFKDHWAYCVRTQEDSATVIKIHATGNVREGFQFEIKRCCDLCSNEERPTTRIPLQWVKAELIGDKDILFNHGVYKVVNAPVCEFEARLHSLAVPGKTLNDARNAAHPGRKVIQRDCQTWILESAAGLVQDGIMSVEAADYLRALAQ</sequence>
<dbReference type="AlphaFoldDB" id="A0A136IM21"/>
<dbReference type="OrthoDB" id="2999773at2759"/>
<dbReference type="STRING" id="196109.A0A136IM21"/>
<evidence type="ECO:0000313" key="3">
    <source>
        <dbReference type="Proteomes" id="UP000070501"/>
    </source>
</evidence>
<gene>
    <name evidence="2" type="ORF">Micbo1qcDRAFT_140936</name>
</gene>
<evidence type="ECO:0000256" key="1">
    <source>
        <dbReference type="SAM" id="MobiDB-lite"/>
    </source>
</evidence>
<proteinExistence type="predicted"/>